<evidence type="ECO:0000256" key="2">
    <source>
        <dbReference type="ARBA" id="ARBA00006219"/>
    </source>
</evidence>
<comment type="function">
    <text evidence="7">Catalyzes the GTP-dependent phosphorylation of 5-hydroxy-L-lysine.</text>
</comment>
<reference evidence="11" key="1">
    <citation type="journal article" date="2023" name="Insect Mol. Biol.">
        <title>Genome sequencing provides insights into the evolution of gene families encoding plant cell wall-degrading enzymes in longhorned beetles.</title>
        <authorList>
            <person name="Shin N.R."/>
            <person name="Okamura Y."/>
            <person name="Kirsch R."/>
            <person name="Pauchet Y."/>
        </authorList>
    </citation>
    <scope>NUCLEOTIDE SEQUENCE</scope>
    <source>
        <strain evidence="11">MMC_N1</strain>
    </source>
</reference>
<evidence type="ECO:0000256" key="8">
    <source>
        <dbReference type="ARBA" id="ARBA00038873"/>
    </source>
</evidence>
<evidence type="ECO:0000256" key="6">
    <source>
        <dbReference type="ARBA" id="ARBA00036820"/>
    </source>
</evidence>
<feature type="non-terminal residue" evidence="11">
    <location>
        <position position="1"/>
    </location>
</feature>
<comment type="similarity">
    <text evidence="2">Belongs to the aminoglycoside phosphotransferase family.</text>
</comment>
<dbReference type="PANTHER" id="PTHR21064">
    <property type="entry name" value="AMINOGLYCOSIDE PHOSPHOTRANSFERASE DOMAIN-CONTAINING PROTEIN-RELATED"/>
    <property type="match status" value="1"/>
</dbReference>
<dbReference type="Pfam" id="PF01636">
    <property type="entry name" value="APH"/>
    <property type="match status" value="1"/>
</dbReference>
<evidence type="ECO:0000256" key="1">
    <source>
        <dbReference type="ARBA" id="ARBA00004496"/>
    </source>
</evidence>
<evidence type="ECO:0000256" key="4">
    <source>
        <dbReference type="ARBA" id="ARBA00022679"/>
    </source>
</evidence>
<dbReference type="EC" id="2.7.1.81" evidence="8"/>
<gene>
    <name evidence="11" type="ORF">NQ317_003044</name>
</gene>
<accession>A0ABQ9JEM1</accession>
<protein>
    <recommendedName>
        <fullName evidence="9">Hydroxylysine kinase</fullName>
        <ecNumber evidence="8">2.7.1.81</ecNumber>
    </recommendedName>
</protein>
<proteinExistence type="inferred from homology"/>
<evidence type="ECO:0000256" key="3">
    <source>
        <dbReference type="ARBA" id="ARBA00022490"/>
    </source>
</evidence>
<evidence type="ECO:0000256" key="7">
    <source>
        <dbReference type="ARBA" id="ARBA00037368"/>
    </source>
</evidence>
<feature type="domain" description="Aminoglycoside phosphotransferase" evidence="10">
    <location>
        <begin position="8"/>
        <end position="120"/>
    </location>
</feature>
<dbReference type="InterPro" id="IPR011009">
    <property type="entry name" value="Kinase-like_dom_sf"/>
</dbReference>
<keyword evidence="4" id="KW-0808">Transferase</keyword>
<keyword evidence="12" id="KW-1185">Reference proteome</keyword>
<evidence type="ECO:0000313" key="11">
    <source>
        <dbReference type="EMBL" id="KAJ8976408.1"/>
    </source>
</evidence>
<organism evidence="11 12">
    <name type="scientific">Molorchus minor</name>
    <dbReference type="NCBI Taxonomy" id="1323400"/>
    <lineage>
        <taxon>Eukaryota</taxon>
        <taxon>Metazoa</taxon>
        <taxon>Ecdysozoa</taxon>
        <taxon>Arthropoda</taxon>
        <taxon>Hexapoda</taxon>
        <taxon>Insecta</taxon>
        <taxon>Pterygota</taxon>
        <taxon>Neoptera</taxon>
        <taxon>Endopterygota</taxon>
        <taxon>Coleoptera</taxon>
        <taxon>Polyphaga</taxon>
        <taxon>Cucujiformia</taxon>
        <taxon>Chrysomeloidea</taxon>
        <taxon>Cerambycidae</taxon>
        <taxon>Lamiinae</taxon>
        <taxon>Monochamini</taxon>
        <taxon>Molorchus</taxon>
    </lineage>
</organism>
<dbReference type="Gene3D" id="3.90.1200.10">
    <property type="match status" value="1"/>
</dbReference>
<name>A0ABQ9JEM1_9CUCU</name>
<evidence type="ECO:0000256" key="5">
    <source>
        <dbReference type="ARBA" id="ARBA00022777"/>
    </source>
</evidence>
<comment type="subcellular location">
    <subcellularLocation>
        <location evidence="1">Cytoplasm</location>
    </subcellularLocation>
</comment>
<evidence type="ECO:0000256" key="9">
    <source>
        <dbReference type="ARBA" id="ARBA00040505"/>
    </source>
</evidence>
<evidence type="ECO:0000259" key="10">
    <source>
        <dbReference type="Pfam" id="PF01636"/>
    </source>
</evidence>
<dbReference type="PANTHER" id="PTHR21064:SF1">
    <property type="entry name" value="HYDROXYLYSINE KINASE"/>
    <property type="match status" value="1"/>
</dbReference>
<comment type="catalytic activity">
    <reaction evidence="6">
        <text>(5R)-5-hydroxy-L-lysine + GTP = (5R)-5-phosphooxy-L-lysine + GDP + H(+)</text>
        <dbReference type="Rhea" id="RHEA:19049"/>
        <dbReference type="ChEBI" id="CHEBI:15378"/>
        <dbReference type="ChEBI" id="CHEBI:37565"/>
        <dbReference type="ChEBI" id="CHEBI:57882"/>
        <dbReference type="ChEBI" id="CHEBI:58189"/>
        <dbReference type="ChEBI" id="CHEBI:58357"/>
        <dbReference type="EC" id="2.7.1.81"/>
    </reaction>
</comment>
<keyword evidence="3" id="KW-0963">Cytoplasm</keyword>
<dbReference type="InterPro" id="IPR050249">
    <property type="entry name" value="Pseudomonas-type_ThrB"/>
</dbReference>
<keyword evidence="5" id="KW-0418">Kinase</keyword>
<evidence type="ECO:0000313" key="12">
    <source>
        <dbReference type="Proteomes" id="UP001162164"/>
    </source>
</evidence>
<dbReference type="Proteomes" id="UP001162164">
    <property type="component" value="Unassembled WGS sequence"/>
</dbReference>
<dbReference type="EMBL" id="JAPWTJ010000680">
    <property type="protein sequence ID" value="KAJ8976408.1"/>
    <property type="molecule type" value="Genomic_DNA"/>
</dbReference>
<dbReference type="SUPFAM" id="SSF56112">
    <property type="entry name" value="Protein kinase-like (PK-like)"/>
    <property type="match status" value="1"/>
</dbReference>
<comment type="caution">
    <text evidence="11">The sequence shown here is derived from an EMBL/GenBank/DDBJ whole genome shotgun (WGS) entry which is preliminary data.</text>
</comment>
<sequence length="202" mass="23143">ILLQTFCHDAYENHKPSWTLAAVPTLRQLLFAIKDEEKRELVLTVITEFEKKVLSVANTLERGLIHGDINEQNIIVEKIDNDWQIKAIIDFGDCHVTCYLFEFAITMTYMMLQARDINAGGFVLAGYSSVRDLPEQEYLLLKICIAARLCQSLVIGAYSYLQDPNNSYVLATAEHGWKLLDVIWKESESDLLTRWKKIAETV</sequence>
<dbReference type="InterPro" id="IPR002575">
    <property type="entry name" value="Aminoglycoside_PTrfase"/>
</dbReference>